<evidence type="ECO:0000256" key="1">
    <source>
        <dbReference type="SAM" id="Phobius"/>
    </source>
</evidence>
<evidence type="ECO:0000313" key="2">
    <source>
        <dbReference type="EMBL" id="TFB19284.1"/>
    </source>
</evidence>
<feature type="transmembrane region" description="Helical" evidence="1">
    <location>
        <begin position="361"/>
        <end position="378"/>
    </location>
</feature>
<feature type="transmembrane region" description="Helical" evidence="1">
    <location>
        <begin position="483"/>
        <end position="501"/>
    </location>
</feature>
<keyword evidence="3" id="KW-1185">Reference proteome</keyword>
<keyword evidence="1" id="KW-0812">Transmembrane</keyword>
<protein>
    <submittedName>
        <fullName evidence="2">Uncharacterized protein</fullName>
    </submittedName>
</protein>
<keyword evidence="1" id="KW-0472">Membrane</keyword>
<proteinExistence type="predicted"/>
<feature type="transmembrane region" description="Helical" evidence="1">
    <location>
        <begin position="587"/>
        <end position="608"/>
    </location>
</feature>
<dbReference type="Proteomes" id="UP000297975">
    <property type="component" value="Unassembled WGS sequence"/>
</dbReference>
<reference evidence="2 3" key="1">
    <citation type="submission" date="2019-03" db="EMBL/GenBank/DDBJ databases">
        <authorList>
            <person name="He R.-H."/>
        </authorList>
    </citation>
    <scope>NUCLEOTIDE SEQUENCE [LARGE SCALE GENOMIC DNA]</scope>
    <source>
        <strain evidence="3">SH 714</strain>
    </source>
</reference>
<evidence type="ECO:0000313" key="3">
    <source>
        <dbReference type="Proteomes" id="UP000297975"/>
    </source>
</evidence>
<dbReference type="Pfam" id="PF18949">
    <property type="entry name" value="DUF5693"/>
    <property type="match status" value="1"/>
</dbReference>
<feature type="transmembrane region" description="Helical" evidence="1">
    <location>
        <begin position="384"/>
        <end position="403"/>
    </location>
</feature>
<feature type="transmembrane region" description="Helical" evidence="1">
    <location>
        <begin position="336"/>
        <end position="354"/>
    </location>
</feature>
<feature type="transmembrane region" description="Helical" evidence="1">
    <location>
        <begin position="456"/>
        <end position="474"/>
    </location>
</feature>
<organism evidence="2 3">
    <name type="scientific">Filobacillus milosensis</name>
    <dbReference type="NCBI Taxonomy" id="94137"/>
    <lineage>
        <taxon>Bacteria</taxon>
        <taxon>Bacillati</taxon>
        <taxon>Bacillota</taxon>
        <taxon>Bacilli</taxon>
        <taxon>Bacillales</taxon>
        <taxon>Bacillaceae</taxon>
        <taxon>Filobacillus</taxon>
    </lineage>
</organism>
<accession>A0A4Y8IMK5</accession>
<dbReference type="InterPro" id="IPR043748">
    <property type="entry name" value="DUF5693"/>
</dbReference>
<keyword evidence="1" id="KW-1133">Transmembrane helix</keyword>
<feature type="transmembrane region" description="Helical" evidence="1">
    <location>
        <begin position="556"/>
        <end position="575"/>
    </location>
</feature>
<dbReference type="RefSeq" id="WP_134340527.1">
    <property type="nucleotide sequence ID" value="NZ_SOPW01000011.1"/>
</dbReference>
<dbReference type="AlphaFoldDB" id="A0A4Y8IMK5"/>
<gene>
    <name evidence="2" type="ORF">E3U55_11270</name>
</gene>
<feature type="transmembrane region" description="Helical" evidence="1">
    <location>
        <begin position="423"/>
        <end position="444"/>
    </location>
</feature>
<feature type="transmembrane region" description="Helical" evidence="1">
    <location>
        <begin position="533"/>
        <end position="549"/>
    </location>
</feature>
<dbReference type="EMBL" id="SOPW01000011">
    <property type="protein sequence ID" value="TFB19284.1"/>
    <property type="molecule type" value="Genomic_DNA"/>
</dbReference>
<name>A0A4Y8IMK5_9BACI</name>
<comment type="caution">
    <text evidence="2">The sequence shown here is derived from an EMBL/GenBank/DDBJ whole genome shotgun (WGS) entry which is preliminary data.</text>
</comment>
<sequence length="621" mass="70302">MSKRLVLWGIVVLLLLASLPGIYTRWQVEESNTTYETVLPYFELAELTEESGLTMEDALQELKDAGLTTISVEPLSLESMDEKDKIDIYSPTDLKESLRFSPYDYPFSDDLEGIFISVPNEEYYANIIEEHFVTDRVMIGDERLLYLSMDKELALDTVLGYDREVIEEIQSYGFEYIVRAENTNQYGNETTVEALLDMKNENLNGILFSGQEAIGYPELAAVRSYSKALNDAGYHFYSIEFTGQKGNTLIARETNYDHVRLHSLSLEVMELQENVDRAVRAVKERNMRSLFLHVPETEPNESLDATVLFLEQLEQQMPAKFETGPAKPFQDYQVPVWSMIAALAEGIMFIYIASEIVPVRLARLGVTAVMALLALAYLATDKLLFAQVFALGIAVAAPSYAVVKTSEHGMASVAQVIKQYLLAALYTFVGIIIVVAVLNGKGFITGFEMFRGVKLVYVLPIAFVAGYFFWQIALRMLNMDIKYWHALVMVFIGGAGVYYVLRTGNTSSVSSIEMTARHLLEEYLYVRPRTKEFLLGFPAFVFGLYVMGISKLWGRLFMIPGVIGFLSIVNTFTHYHIPLEISMLRTAYGLLFGLIIGLIAVVVFGFIFKRAYKYIPERWIR</sequence>
<dbReference type="OrthoDB" id="3805529at2"/>